<evidence type="ECO:0000256" key="3">
    <source>
        <dbReference type="SAM" id="Coils"/>
    </source>
</evidence>
<evidence type="ECO:0008006" key="7">
    <source>
        <dbReference type="Google" id="ProtNLM"/>
    </source>
</evidence>
<keyword evidence="6" id="KW-1185">Reference proteome</keyword>
<feature type="compositionally biased region" description="Polar residues" evidence="4">
    <location>
        <begin position="75"/>
        <end position="92"/>
    </location>
</feature>
<dbReference type="Gene3D" id="1.20.5.170">
    <property type="match status" value="1"/>
</dbReference>
<dbReference type="PANTHER" id="PTHR40621:SF6">
    <property type="entry name" value="AP-1-LIKE TRANSCRIPTION FACTOR YAP1-RELATED"/>
    <property type="match status" value="1"/>
</dbReference>
<keyword evidence="3" id="KW-0175">Coiled coil</keyword>
<dbReference type="InterPro" id="IPR021833">
    <property type="entry name" value="DUF3425"/>
</dbReference>
<keyword evidence="2" id="KW-0539">Nucleus</keyword>
<dbReference type="GO" id="GO:0001228">
    <property type="term" value="F:DNA-binding transcription activator activity, RNA polymerase II-specific"/>
    <property type="evidence" value="ECO:0007669"/>
    <property type="project" value="TreeGrafter"/>
</dbReference>
<dbReference type="EMBL" id="VCHE01000059">
    <property type="protein sequence ID" value="KAB2573400.1"/>
    <property type="molecule type" value="Genomic_DNA"/>
</dbReference>
<protein>
    <recommendedName>
        <fullName evidence="7">BZIP domain-containing protein</fullName>
    </recommendedName>
</protein>
<dbReference type="CDD" id="cd14688">
    <property type="entry name" value="bZIP_YAP"/>
    <property type="match status" value="1"/>
</dbReference>
<dbReference type="GO" id="GO:0000976">
    <property type="term" value="F:transcription cis-regulatory region binding"/>
    <property type="evidence" value="ECO:0007669"/>
    <property type="project" value="InterPro"/>
</dbReference>
<dbReference type="AlphaFoldDB" id="A0A5N5D7T1"/>
<comment type="subcellular location">
    <subcellularLocation>
        <location evidence="1">Nucleus</location>
    </subcellularLocation>
</comment>
<dbReference type="OrthoDB" id="10261951at2759"/>
<gene>
    <name evidence="5" type="ORF">DBV05_g7912</name>
</gene>
<dbReference type="Proteomes" id="UP000325902">
    <property type="component" value="Unassembled WGS sequence"/>
</dbReference>
<sequence>MSQQAFRQRQTAYIKDLERRLERAGQSENEQIAKLEAENQRLRKQLTSFINKLASAQASLQHLSRLMQSTLDESGNLTDEAQPSDATVQDSLSPECGEPQPSATNALNVETDEQPSDLWQEIDTALVPAPSSSTDDQPEWMNMLNLAGDSEAVPEAHTEHASIPEQTALSLPSQMPGIWSYNYQMGPPAYSYAMACSPLVETSMKASNSMCSDHITAIRTCIWNKWKDIDPPLSPEKHLHKLDQFTSIMFSMWNGLTRPDAMPWYTPTRWYKHLSELVTWQLNPTREMYARLHPKYRPSALQITESYPTFIDWCPFQALRDKLIIMHAANPRLDEIILDIASMYCVEVDLSKLVRTYKQPTHGYVHVWEITQVMGDEINNRKSRPDSLHRDEKRLPAPDTTSLFQSASYMRQTFQMLRMDDGASVYKLDPAIFERHPELYSADVADLVATGTRLEYYSPSLLPRIPPPIKLDKTTLRIYRHFADWALDVICT</sequence>
<evidence type="ECO:0000313" key="6">
    <source>
        <dbReference type="Proteomes" id="UP000325902"/>
    </source>
</evidence>
<accession>A0A5N5D7T1</accession>
<reference evidence="5 6" key="1">
    <citation type="journal article" date="2019" name="Sci. Rep.">
        <title>A multi-omics analysis of the grapevine pathogen Lasiodiplodia theobromae reveals that temperature affects the expression of virulence- and pathogenicity-related genes.</title>
        <authorList>
            <person name="Felix C."/>
            <person name="Meneses R."/>
            <person name="Goncalves M.F.M."/>
            <person name="Tilleman L."/>
            <person name="Duarte A.S."/>
            <person name="Jorrin-Novo J.V."/>
            <person name="Van de Peer Y."/>
            <person name="Deforce D."/>
            <person name="Van Nieuwerburgh F."/>
            <person name="Esteves A.C."/>
            <person name="Alves A."/>
        </authorList>
    </citation>
    <scope>NUCLEOTIDE SEQUENCE [LARGE SCALE GENOMIC DNA]</scope>
    <source>
        <strain evidence="5 6">LA-SOL3</strain>
    </source>
</reference>
<feature type="region of interest" description="Disordered" evidence="4">
    <location>
        <begin position="75"/>
        <end position="105"/>
    </location>
</feature>
<dbReference type="PANTHER" id="PTHR40621">
    <property type="entry name" value="TRANSCRIPTION FACTOR KAPC-RELATED"/>
    <property type="match status" value="1"/>
</dbReference>
<dbReference type="Pfam" id="PF11905">
    <property type="entry name" value="DUF3425"/>
    <property type="match status" value="1"/>
</dbReference>
<organism evidence="5 6">
    <name type="scientific">Lasiodiplodia theobromae</name>
    <dbReference type="NCBI Taxonomy" id="45133"/>
    <lineage>
        <taxon>Eukaryota</taxon>
        <taxon>Fungi</taxon>
        <taxon>Dikarya</taxon>
        <taxon>Ascomycota</taxon>
        <taxon>Pezizomycotina</taxon>
        <taxon>Dothideomycetes</taxon>
        <taxon>Dothideomycetes incertae sedis</taxon>
        <taxon>Botryosphaeriales</taxon>
        <taxon>Botryosphaeriaceae</taxon>
        <taxon>Lasiodiplodia</taxon>
    </lineage>
</organism>
<name>A0A5N5D7T1_9PEZI</name>
<feature type="coiled-coil region" evidence="3">
    <location>
        <begin position="14"/>
        <end position="59"/>
    </location>
</feature>
<evidence type="ECO:0000256" key="1">
    <source>
        <dbReference type="ARBA" id="ARBA00004123"/>
    </source>
</evidence>
<evidence type="ECO:0000313" key="5">
    <source>
        <dbReference type="EMBL" id="KAB2573400.1"/>
    </source>
</evidence>
<comment type="caution">
    <text evidence="5">The sequence shown here is derived from an EMBL/GenBank/DDBJ whole genome shotgun (WGS) entry which is preliminary data.</text>
</comment>
<evidence type="ECO:0000256" key="4">
    <source>
        <dbReference type="SAM" id="MobiDB-lite"/>
    </source>
</evidence>
<evidence type="ECO:0000256" key="2">
    <source>
        <dbReference type="ARBA" id="ARBA00023242"/>
    </source>
</evidence>
<dbReference type="GO" id="GO:0090575">
    <property type="term" value="C:RNA polymerase II transcription regulator complex"/>
    <property type="evidence" value="ECO:0007669"/>
    <property type="project" value="TreeGrafter"/>
</dbReference>
<proteinExistence type="predicted"/>
<dbReference type="InterPro" id="IPR050936">
    <property type="entry name" value="AP-1-like"/>
</dbReference>